<gene>
    <name evidence="1" type="ORF">LCGC14_2167340</name>
</gene>
<organism evidence="1">
    <name type="scientific">marine sediment metagenome</name>
    <dbReference type="NCBI Taxonomy" id="412755"/>
    <lineage>
        <taxon>unclassified sequences</taxon>
        <taxon>metagenomes</taxon>
        <taxon>ecological metagenomes</taxon>
    </lineage>
</organism>
<sequence length="80" mass="9498">MPLSKSKMRDRKRLERAVVNPKSILEQGITQYPAIIHALADPIKRKKLERIYQSLKDFEQEKNVYYGCGKDSVRTRYRLM</sequence>
<dbReference type="AlphaFoldDB" id="A0A0F9GM20"/>
<proteinExistence type="predicted"/>
<reference evidence="1" key="1">
    <citation type="journal article" date="2015" name="Nature">
        <title>Complex archaea that bridge the gap between prokaryotes and eukaryotes.</title>
        <authorList>
            <person name="Spang A."/>
            <person name="Saw J.H."/>
            <person name="Jorgensen S.L."/>
            <person name="Zaremba-Niedzwiedzka K."/>
            <person name="Martijn J."/>
            <person name="Lind A.E."/>
            <person name="van Eijk R."/>
            <person name="Schleper C."/>
            <person name="Guy L."/>
            <person name="Ettema T.J."/>
        </authorList>
    </citation>
    <scope>NUCLEOTIDE SEQUENCE</scope>
</reference>
<name>A0A0F9GM20_9ZZZZ</name>
<accession>A0A0F9GM20</accession>
<evidence type="ECO:0000313" key="1">
    <source>
        <dbReference type="EMBL" id="KKL64212.1"/>
    </source>
</evidence>
<dbReference type="EMBL" id="LAZR01027914">
    <property type="protein sequence ID" value="KKL64212.1"/>
    <property type="molecule type" value="Genomic_DNA"/>
</dbReference>
<protein>
    <submittedName>
        <fullName evidence="1">Uncharacterized protein</fullName>
    </submittedName>
</protein>
<comment type="caution">
    <text evidence="1">The sequence shown here is derived from an EMBL/GenBank/DDBJ whole genome shotgun (WGS) entry which is preliminary data.</text>
</comment>